<reference evidence="1" key="1">
    <citation type="submission" date="2023-03" db="EMBL/GenBank/DDBJ databases">
        <title>Andean soil-derived lignocellulolytic bacterial consortium as a source of novel taxa and putative plastic-active enzymes.</title>
        <authorList>
            <person name="Diaz-Garcia L."/>
            <person name="Chuvochina M."/>
            <person name="Feuerriegel G."/>
            <person name="Bunk B."/>
            <person name="Sproer C."/>
            <person name="Streit W.R."/>
            <person name="Rodriguez L.M."/>
            <person name="Overmann J."/>
            <person name="Jimenez D.J."/>
        </authorList>
    </citation>
    <scope>NUCLEOTIDE SEQUENCE</scope>
    <source>
        <strain evidence="1">MAG 2441</strain>
    </source>
</reference>
<protein>
    <submittedName>
        <fullName evidence="1">Lasso peptide biosynthesis PqqD family chaperone</fullName>
    </submittedName>
</protein>
<dbReference type="NCBIfam" id="NF033536">
    <property type="entry name" value="lasso_PqqD_Bac"/>
    <property type="match status" value="1"/>
</dbReference>
<proteinExistence type="predicted"/>
<organism evidence="1 2">
    <name type="scientific">Candidatus Cohnella colombiensis</name>
    <dbReference type="NCBI Taxonomy" id="3121368"/>
    <lineage>
        <taxon>Bacteria</taxon>
        <taxon>Bacillati</taxon>
        <taxon>Bacillota</taxon>
        <taxon>Bacilli</taxon>
        <taxon>Bacillales</taxon>
        <taxon>Paenibacillaceae</taxon>
        <taxon>Cohnella</taxon>
    </lineage>
</organism>
<dbReference type="InterPro" id="IPR008792">
    <property type="entry name" value="PQQD"/>
</dbReference>
<evidence type="ECO:0000313" key="2">
    <source>
        <dbReference type="Proteomes" id="UP001178662"/>
    </source>
</evidence>
<dbReference type="Pfam" id="PF05402">
    <property type="entry name" value="PqqD"/>
    <property type="match status" value="1"/>
</dbReference>
<dbReference type="EMBL" id="CP119317">
    <property type="protein sequence ID" value="WEK54918.1"/>
    <property type="molecule type" value="Genomic_DNA"/>
</dbReference>
<name>A0AA95F115_9BACL</name>
<dbReference type="InterPro" id="IPR041881">
    <property type="entry name" value="PqqD_sf"/>
</dbReference>
<keyword evidence="2" id="KW-1185">Reference proteome</keyword>
<evidence type="ECO:0000313" key="1">
    <source>
        <dbReference type="EMBL" id="WEK54918.1"/>
    </source>
</evidence>
<dbReference type="AlphaFoldDB" id="A0AA95F115"/>
<sequence>MITNVGLTLEQVVVQAEGNVVSDMDGDKVMLNVEKGKYYNLGAIGGRIWDAIGSPISIRHLVLILMAEYAVDQAQCEEHVLSFLDNLHAEGLIYATESGLQQ</sequence>
<dbReference type="Proteomes" id="UP001178662">
    <property type="component" value="Chromosome"/>
</dbReference>
<gene>
    <name evidence="1" type="ORF">P0Y55_02210</name>
</gene>
<accession>A0AA95F115</accession>
<dbReference type="Gene3D" id="1.10.10.1150">
    <property type="entry name" value="Coenzyme PQQ synthesis protein D (PqqD)"/>
    <property type="match status" value="1"/>
</dbReference>